<dbReference type="GO" id="GO:0005886">
    <property type="term" value="C:plasma membrane"/>
    <property type="evidence" value="ECO:0007669"/>
    <property type="project" value="UniProtKB-SubCell"/>
</dbReference>
<dbReference type="RefSeq" id="WP_147924505.1">
    <property type="nucleotide sequence ID" value="NZ_VKAC01000001.1"/>
</dbReference>
<evidence type="ECO:0000256" key="4">
    <source>
        <dbReference type="ARBA" id="ARBA00023136"/>
    </source>
</evidence>
<feature type="transmembrane region" description="Helical" evidence="6">
    <location>
        <begin position="89"/>
        <end position="108"/>
    </location>
</feature>
<dbReference type="EMBL" id="VKAC01000001">
    <property type="protein sequence ID" value="TXR57894.1"/>
    <property type="molecule type" value="Genomic_DNA"/>
</dbReference>
<protein>
    <submittedName>
        <fullName evidence="8">MFS transporter</fullName>
    </submittedName>
</protein>
<feature type="transmembrane region" description="Helical" evidence="6">
    <location>
        <begin position="337"/>
        <end position="357"/>
    </location>
</feature>
<dbReference type="SUPFAM" id="SSF103473">
    <property type="entry name" value="MFS general substrate transporter"/>
    <property type="match status" value="1"/>
</dbReference>
<dbReference type="PROSITE" id="PS50850">
    <property type="entry name" value="MFS"/>
    <property type="match status" value="1"/>
</dbReference>
<sequence length="461" mass="44081">MTSHAGSPARGVAVYGAVLRRPGALVTFAASVLARLPIAMAPLGMVLLVERTSGSYATAGAVTAAFAVGTAAGAPVWGRAMDVRAQARVLAPTVTASAGLLVVLALAAQAGAHAAVLCGVALGAGMAFPPFSAAMRASWRVLLGDPVHRRAGFALDAAAVEALFVLGPLLLSGLLVALPTTGPLLVTAAVLLVGGLAYAATGPARLGPRERTATAGASTTTSTADAATAEPAPSATAPTATAPAQDASAQDASAPAGPGPTALLTSAPLLAVLATGLAMALAFGATDTSLAATARTVLGDDAALGLLFAAIAGGSTLGGLTYGAVAGHHTGARLLPLTLGVFGAGLGVVSLVLAAPGGPSTPLLLAVLFVVGLVIAPSLIIQQALVDAQAPLGRTTEAQAWLSTAVTTGGALGTAAGGAVIEAAGVAAAFGSAAGALGLAVLVALVSQGSWQRAGAGPSHP</sequence>
<evidence type="ECO:0000256" key="1">
    <source>
        <dbReference type="ARBA" id="ARBA00004651"/>
    </source>
</evidence>
<feature type="transmembrane region" description="Helical" evidence="6">
    <location>
        <begin position="398"/>
        <end position="421"/>
    </location>
</feature>
<name>A0A5C8ZJU5_9ACTN</name>
<reference evidence="8 9" key="1">
    <citation type="submission" date="2019-07" db="EMBL/GenBank/DDBJ databases">
        <title>Quadrisphaera sp. strain DD2A genome sequencing and assembly.</title>
        <authorList>
            <person name="Kim I."/>
        </authorList>
    </citation>
    <scope>NUCLEOTIDE SEQUENCE [LARGE SCALE GENOMIC DNA]</scope>
    <source>
        <strain evidence="8 9">DD2A</strain>
    </source>
</reference>
<feature type="domain" description="Major facilitator superfamily (MFS) profile" evidence="7">
    <location>
        <begin position="260"/>
        <end position="461"/>
    </location>
</feature>
<dbReference type="PANTHER" id="PTHR23542:SF1">
    <property type="entry name" value="MAJOR FACILITATOR SUPERFAMILY (MFS) PROFILE DOMAIN-CONTAINING PROTEIN"/>
    <property type="match status" value="1"/>
</dbReference>
<dbReference type="GO" id="GO:0022857">
    <property type="term" value="F:transmembrane transporter activity"/>
    <property type="evidence" value="ECO:0007669"/>
    <property type="project" value="InterPro"/>
</dbReference>
<evidence type="ECO:0000256" key="2">
    <source>
        <dbReference type="ARBA" id="ARBA00022692"/>
    </source>
</evidence>
<evidence type="ECO:0000313" key="8">
    <source>
        <dbReference type="EMBL" id="TXR57894.1"/>
    </source>
</evidence>
<keyword evidence="3 6" id="KW-1133">Transmembrane helix</keyword>
<feature type="transmembrane region" description="Helical" evidence="6">
    <location>
        <begin position="363"/>
        <end position="386"/>
    </location>
</feature>
<evidence type="ECO:0000259" key="7">
    <source>
        <dbReference type="PROSITE" id="PS50850"/>
    </source>
</evidence>
<dbReference type="PANTHER" id="PTHR23542">
    <property type="match status" value="1"/>
</dbReference>
<evidence type="ECO:0000256" key="3">
    <source>
        <dbReference type="ARBA" id="ARBA00022989"/>
    </source>
</evidence>
<evidence type="ECO:0000256" key="6">
    <source>
        <dbReference type="SAM" id="Phobius"/>
    </source>
</evidence>
<feature type="transmembrane region" description="Helical" evidence="6">
    <location>
        <begin position="262"/>
        <end position="283"/>
    </location>
</feature>
<feature type="transmembrane region" description="Helical" evidence="6">
    <location>
        <begin position="153"/>
        <end position="178"/>
    </location>
</feature>
<evidence type="ECO:0000313" key="9">
    <source>
        <dbReference type="Proteomes" id="UP000321234"/>
    </source>
</evidence>
<dbReference type="Proteomes" id="UP000321234">
    <property type="component" value="Unassembled WGS sequence"/>
</dbReference>
<evidence type="ECO:0000256" key="5">
    <source>
        <dbReference type="SAM" id="MobiDB-lite"/>
    </source>
</evidence>
<feature type="transmembrane region" description="Helical" evidence="6">
    <location>
        <begin position="55"/>
        <end position="77"/>
    </location>
</feature>
<feature type="region of interest" description="Disordered" evidence="5">
    <location>
        <begin position="208"/>
        <end position="258"/>
    </location>
</feature>
<organism evidence="8 9">
    <name type="scientific">Quadrisphaera setariae</name>
    <dbReference type="NCBI Taxonomy" id="2593304"/>
    <lineage>
        <taxon>Bacteria</taxon>
        <taxon>Bacillati</taxon>
        <taxon>Actinomycetota</taxon>
        <taxon>Actinomycetes</taxon>
        <taxon>Kineosporiales</taxon>
        <taxon>Kineosporiaceae</taxon>
        <taxon>Quadrisphaera</taxon>
    </lineage>
</organism>
<keyword evidence="4 6" id="KW-0472">Membrane</keyword>
<feature type="compositionally biased region" description="Low complexity" evidence="5">
    <location>
        <begin position="213"/>
        <end position="258"/>
    </location>
</feature>
<feature type="transmembrane region" description="Helical" evidence="6">
    <location>
        <begin position="25"/>
        <end position="49"/>
    </location>
</feature>
<accession>A0A5C8ZJU5</accession>
<keyword evidence="9" id="KW-1185">Reference proteome</keyword>
<proteinExistence type="predicted"/>
<gene>
    <name evidence="8" type="ORF">FMM08_01200</name>
</gene>
<comment type="caution">
    <text evidence="8">The sequence shown here is derived from an EMBL/GenBank/DDBJ whole genome shotgun (WGS) entry which is preliminary data.</text>
</comment>
<feature type="transmembrane region" description="Helical" evidence="6">
    <location>
        <begin position="303"/>
        <end position="325"/>
    </location>
</feature>
<dbReference type="InterPro" id="IPR020846">
    <property type="entry name" value="MFS_dom"/>
</dbReference>
<dbReference type="OrthoDB" id="9180256at2"/>
<dbReference type="Gene3D" id="1.20.1250.20">
    <property type="entry name" value="MFS general substrate transporter like domains"/>
    <property type="match status" value="1"/>
</dbReference>
<feature type="transmembrane region" description="Helical" evidence="6">
    <location>
        <begin position="184"/>
        <end position="201"/>
    </location>
</feature>
<comment type="subcellular location">
    <subcellularLocation>
        <location evidence="1">Cell membrane</location>
        <topology evidence="1">Multi-pass membrane protein</topology>
    </subcellularLocation>
</comment>
<dbReference type="AlphaFoldDB" id="A0A5C8ZJU5"/>
<keyword evidence="2 6" id="KW-0812">Transmembrane</keyword>
<feature type="transmembrane region" description="Helical" evidence="6">
    <location>
        <begin position="427"/>
        <end position="446"/>
    </location>
</feature>
<dbReference type="InterPro" id="IPR036259">
    <property type="entry name" value="MFS_trans_sf"/>
</dbReference>
<feature type="transmembrane region" description="Helical" evidence="6">
    <location>
        <begin position="114"/>
        <end position="132"/>
    </location>
</feature>